<protein>
    <submittedName>
        <fullName evidence="1">Uncharacterized protein</fullName>
    </submittedName>
</protein>
<reference evidence="1" key="2">
    <citation type="submission" date="2025-03" db="EMBL/GenBank/DDBJ databases">
        <authorList>
            <consortium name="ELIXIR-Norway"/>
            <consortium name="Elixir Norway"/>
        </authorList>
    </citation>
    <scope>NUCLEOTIDE SEQUENCE</scope>
</reference>
<sequence>MLLLSYPDITNPGCDQPCQSLVTSTYTAGICLQRRMHGSAMGKNCPAQHGGTFQVQCGDREADKMPLLQDATDPKLKLFPGQSVGLEARVTSGARGGGQQ</sequence>
<dbReference type="Proteomes" id="UP001162501">
    <property type="component" value="Chromosome 33"/>
</dbReference>
<gene>
    <name evidence="1" type="ORF">MRATA1EN22A_LOCUS21637</name>
</gene>
<accession>A0AC59ZRG6</accession>
<dbReference type="EMBL" id="OX596117">
    <property type="protein sequence ID" value="CAN0491041.1"/>
    <property type="molecule type" value="Genomic_DNA"/>
</dbReference>
<organism evidence="1 2">
    <name type="scientific">Rangifer tarandus platyrhynchus</name>
    <name type="common">Svalbard reindeer</name>
    <dbReference type="NCBI Taxonomy" id="3082113"/>
    <lineage>
        <taxon>Eukaryota</taxon>
        <taxon>Metazoa</taxon>
        <taxon>Chordata</taxon>
        <taxon>Craniata</taxon>
        <taxon>Vertebrata</taxon>
        <taxon>Euteleostomi</taxon>
        <taxon>Mammalia</taxon>
        <taxon>Eutheria</taxon>
        <taxon>Laurasiatheria</taxon>
        <taxon>Artiodactyla</taxon>
        <taxon>Ruminantia</taxon>
        <taxon>Pecora</taxon>
        <taxon>Cervidae</taxon>
        <taxon>Odocoileinae</taxon>
        <taxon>Rangifer</taxon>
    </lineage>
</organism>
<name>A0AC59ZRG6_RANTA</name>
<reference evidence="1" key="1">
    <citation type="submission" date="2023-05" db="EMBL/GenBank/DDBJ databases">
        <authorList>
            <consortium name="ELIXIR-Norway"/>
        </authorList>
    </citation>
    <scope>NUCLEOTIDE SEQUENCE</scope>
</reference>
<proteinExistence type="predicted"/>
<evidence type="ECO:0000313" key="2">
    <source>
        <dbReference type="Proteomes" id="UP001162501"/>
    </source>
</evidence>
<evidence type="ECO:0000313" key="1">
    <source>
        <dbReference type="EMBL" id="CAN0491041.1"/>
    </source>
</evidence>